<dbReference type="PANTHER" id="PTHR21180:SF32">
    <property type="entry name" value="ENDONUCLEASE_EXONUCLEASE_PHOSPHATASE FAMILY DOMAIN-CONTAINING PROTEIN 1"/>
    <property type="match status" value="1"/>
</dbReference>
<evidence type="ECO:0000259" key="1">
    <source>
        <dbReference type="SMART" id="SM00278"/>
    </source>
</evidence>
<dbReference type="InterPro" id="IPR051675">
    <property type="entry name" value="Endo/Exo/Phosphatase_dom_1"/>
</dbReference>
<dbReference type="NCBIfam" id="TIGR00426">
    <property type="entry name" value="competence protein ComEA helix-hairpin-helix repeat region"/>
    <property type="match status" value="1"/>
</dbReference>
<feature type="domain" description="Helix-hairpin-helix DNA-binding motif class 1" evidence="1">
    <location>
        <begin position="63"/>
        <end position="82"/>
    </location>
</feature>
<dbReference type="Pfam" id="PF12836">
    <property type="entry name" value="HHH_3"/>
    <property type="match status" value="1"/>
</dbReference>
<dbReference type="SUPFAM" id="SSF47781">
    <property type="entry name" value="RuvA domain 2-like"/>
    <property type="match status" value="1"/>
</dbReference>
<dbReference type="PANTHER" id="PTHR21180">
    <property type="entry name" value="ENDONUCLEASE/EXONUCLEASE/PHOSPHATASE FAMILY DOMAIN-CONTAINING PROTEIN 1"/>
    <property type="match status" value="1"/>
</dbReference>
<feature type="domain" description="Helix-hairpin-helix DNA-binding motif class 1" evidence="1">
    <location>
        <begin position="93"/>
        <end position="112"/>
    </location>
</feature>
<sequence>MADALEAAGGVLPGTDVALLNLARKITDGELILVGVTAPPAQPGGAGPTQSGGKVNLNTATLAELDALPGVGPVLAQHILDHRDQHGGFRSVSELRQVNGIGDARYEQLKDLVTV</sequence>
<accession>A0ABQ5R2A9</accession>
<dbReference type="InterPro" id="IPR004509">
    <property type="entry name" value="Competence_ComEA_HhH"/>
</dbReference>
<name>A0ABQ5R2A9_9ACTN</name>
<evidence type="ECO:0000313" key="3">
    <source>
        <dbReference type="Proteomes" id="UP001144280"/>
    </source>
</evidence>
<gene>
    <name evidence="2" type="ORF">Pa4123_56130</name>
</gene>
<dbReference type="InterPro" id="IPR003583">
    <property type="entry name" value="Hlx-hairpin-Hlx_DNA-bd_motif"/>
</dbReference>
<dbReference type="SMART" id="SM00278">
    <property type="entry name" value="HhH1"/>
    <property type="match status" value="2"/>
</dbReference>
<dbReference type="EMBL" id="BSDI01000032">
    <property type="protein sequence ID" value="GLI00337.1"/>
    <property type="molecule type" value="Genomic_DNA"/>
</dbReference>
<dbReference type="Proteomes" id="UP001144280">
    <property type="component" value="Unassembled WGS sequence"/>
</dbReference>
<proteinExistence type="predicted"/>
<protein>
    <recommendedName>
        <fullName evidence="1">Helix-hairpin-helix DNA-binding motif class 1 domain-containing protein</fullName>
    </recommendedName>
</protein>
<reference evidence="2" key="1">
    <citation type="submission" date="2022-12" db="EMBL/GenBank/DDBJ databases">
        <title>New Phytohabitans aurantiacus sp. RD004123 nov., an actinomycete isolated from soil.</title>
        <authorList>
            <person name="Triningsih D.W."/>
            <person name="Harunari E."/>
            <person name="Igarashi Y."/>
        </authorList>
    </citation>
    <scope>NUCLEOTIDE SEQUENCE</scope>
    <source>
        <strain evidence="2">RD004123</strain>
    </source>
</reference>
<organism evidence="2 3">
    <name type="scientific">Phytohabitans aurantiacus</name>
    <dbReference type="NCBI Taxonomy" id="3016789"/>
    <lineage>
        <taxon>Bacteria</taxon>
        <taxon>Bacillati</taxon>
        <taxon>Actinomycetota</taxon>
        <taxon>Actinomycetes</taxon>
        <taxon>Micromonosporales</taxon>
        <taxon>Micromonosporaceae</taxon>
    </lineage>
</organism>
<dbReference type="Gene3D" id="1.10.150.320">
    <property type="entry name" value="Photosystem II 12 kDa extrinsic protein"/>
    <property type="match status" value="1"/>
</dbReference>
<comment type="caution">
    <text evidence="2">The sequence shown here is derived from an EMBL/GenBank/DDBJ whole genome shotgun (WGS) entry which is preliminary data.</text>
</comment>
<keyword evidence="3" id="KW-1185">Reference proteome</keyword>
<evidence type="ECO:0000313" key="2">
    <source>
        <dbReference type="EMBL" id="GLI00337.1"/>
    </source>
</evidence>
<dbReference type="InterPro" id="IPR010994">
    <property type="entry name" value="RuvA_2-like"/>
</dbReference>